<name>A0A521F3Y0_9SPHI</name>
<dbReference type="PROSITE" id="PS51257">
    <property type="entry name" value="PROKAR_LIPOPROTEIN"/>
    <property type="match status" value="1"/>
</dbReference>
<proteinExistence type="predicted"/>
<sequence length="371" mass="40363">MIRYAIAIVFCYMLFVWLGCKKDTIKFYRLQPSAGDTVTLRGIFSRERADSAYNSAFLDFSTNTQTAVVRSSWDLGFYCGTDFRVIINHTVGAAVAVSDKTDLNAVTIADTVALVPRLTLNSDTGDLTTVDPVAPADSAAYLAGTAIPSVPGSSKILILNRGRSTNLGRRNWIKMKITATNSGYSVTWGTITINGVVNNNNLYSSFSINKDASYNFRYYSFSSSAVTYEPAKTLWDISYGQSTYKITGNDGITRPVPTTDFMLINFVNGVKAAQLNDDPSGINYANIDSTKLAAITFSGARDVIGVNWRTVALVGNAANSGAIEYNTKVFYLIKDRDNSVYAVSFAGGGSRGAPIVRYRRIYNGPFHQTGS</sequence>
<dbReference type="Proteomes" id="UP000320300">
    <property type="component" value="Unassembled WGS sequence"/>
</dbReference>
<protein>
    <submittedName>
        <fullName evidence="1">Type I secretion C-terminal target domain (VC_A0849 subclass)</fullName>
    </submittedName>
</protein>
<dbReference type="OrthoDB" id="1091850at2"/>
<dbReference type="Pfam" id="PF14064">
    <property type="entry name" value="HmuY"/>
    <property type="match status" value="1"/>
</dbReference>
<evidence type="ECO:0000313" key="2">
    <source>
        <dbReference type="Proteomes" id="UP000320300"/>
    </source>
</evidence>
<dbReference type="RefSeq" id="WP_142529823.1">
    <property type="nucleotide sequence ID" value="NZ_CBCSJO010000010.1"/>
</dbReference>
<gene>
    <name evidence="1" type="ORF">SAMN06265348_110106</name>
</gene>
<reference evidence="1 2" key="1">
    <citation type="submission" date="2017-05" db="EMBL/GenBank/DDBJ databases">
        <authorList>
            <person name="Varghese N."/>
            <person name="Submissions S."/>
        </authorList>
    </citation>
    <scope>NUCLEOTIDE SEQUENCE [LARGE SCALE GENOMIC DNA]</scope>
    <source>
        <strain evidence="1 2">DSM 19036</strain>
    </source>
</reference>
<accession>A0A521F3Y0</accession>
<organism evidence="1 2">
    <name type="scientific">Pedobacter westerhofensis</name>
    <dbReference type="NCBI Taxonomy" id="425512"/>
    <lineage>
        <taxon>Bacteria</taxon>
        <taxon>Pseudomonadati</taxon>
        <taxon>Bacteroidota</taxon>
        <taxon>Sphingobacteriia</taxon>
        <taxon>Sphingobacteriales</taxon>
        <taxon>Sphingobacteriaceae</taxon>
        <taxon>Pedobacter</taxon>
    </lineage>
</organism>
<evidence type="ECO:0000313" key="1">
    <source>
        <dbReference type="EMBL" id="SMO90893.1"/>
    </source>
</evidence>
<dbReference type="AlphaFoldDB" id="A0A521F3Y0"/>
<dbReference type="InterPro" id="IPR025921">
    <property type="entry name" value="HmuY"/>
</dbReference>
<keyword evidence="2" id="KW-1185">Reference proteome</keyword>
<dbReference type="EMBL" id="FXTN01000010">
    <property type="protein sequence ID" value="SMO90893.1"/>
    <property type="molecule type" value="Genomic_DNA"/>
</dbReference>